<dbReference type="AlphaFoldDB" id="Q7EYR8"/>
<gene>
    <name evidence="2" type="primary">OSJNBa0077M12.127</name>
</gene>
<evidence type="ECO:0000313" key="2">
    <source>
        <dbReference type="EMBL" id="BAC98664.1"/>
    </source>
</evidence>
<dbReference type="EMBL" id="AP005301">
    <property type="protein sequence ID" value="BAC98664.1"/>
    <property type="molecule type" value="Genomic_DNA"/>
</dbReference>
<name>Q7EYR8_ORYSJ</name>
<reference evidence="3" key="2">
    <citation type="journal article" date="2008" name="Nucleic Acids Res.">
        <title>The rice annotation project database (RAP-DB): 2008 update.</title>
        <authorList>
            <consortium name="The rice annotation project (RAP)"/>
        </authorList>
    </citation>
    <scope>GENOME REANNOTATION</scope>
    <source>
        <strain evidence="3">cv. Nipponbare</strain>
    </source>
</reference>
<evidence type="ECO:0000256" key="1">
    <source>
        <dbReference type="SAM" id="MobiDB-lite"/>
    </source>
</evidence>
<reference evidence="3" key="1">
    <citation type="journal article" date="2005" name="Nature">
        <title>The map-based sequence of the rice genome.</title>
        <authorList>
            <consortium name="International rice genome sequencing project (IRGSP)"/>
            <person name="Matsumoto T."/>
            <person name="Wu J."/>
            <person name="Kanamori H."/>
            <person name="Katayose Y."/>
            <person name="Fujisawa M."/>
            <person name="Namiki N."/>
            <person name="Mizuno H."/>
            <person name="Yamamoto K."/>
            <person name="Antonio B.A."/>
            <person name="Baba T."/>
            <person name="Sakata K."/>
            <person name="Nagamura Y."/>
            <person name="Aoki H."/>
            <person name="Arikawa K."/>
            <person name="Arita K."/>
            <person name="Bito T."/>
            <person name="Chiden Y."/>
            <person name="Fujitsuka N."/>
            <person name="Fukunaka R."/>
            <person name="Hamada M."/>
            <person name="Harada C."/>
            <person name="Hayashi A."/>
            <person name="Hijishita S."/>
            <person name="Honda M."/>
            <person name="Hosokawa S."/>
            <person name="Ichikawa Y."/>
            <person name="Idonuma A."/>
            <person name="Iijima M."/>
            <person name="Ikeda M."/>
            <person name="Ikeno M."/>
            <person name="Ito K."/>
            <person name="Ito S."/>
            <person name="Ito T."/>
            <person name="Ito Y."/>
            <person name="Ito Y."/>
            <person name="Iwabuchi A."/>
            <person name="Kamiya K."/>
            <person name="Karasawa W."/>
            <person name="Kurita K."/>
            <person name="Katagiri S."/>
            <person name="Kikuta A."/>
            <person name="Kobayashi H."/>
            <person name="Kobayashi N."/>
            <person name="Machita K."/>
            <person name="Maehara T."/>
            <person name="Masukawa M."/>
            <person name="Mizubayashi T."/>
            <person name="Mukai Y."/>
            <person name="Nagasaki H."/>
            <person name="Nagata Y."/>
            <person name="Naito S."/>
            <person name="Nakashima M."/>
            <person name="Nakama Y."/>
            <person name="Nakamichi Y."/>
            <person name="Nakamura M."/>
            <person name="Meguro A."/>
            <person name="Negishi M."/>
            <person name="Ohta I."/>
            <person name="Ohta T."/>
            <person name="Okamoto M."/>
            <person name="Ono N."/>
            <person name="Saji S."/>
            <person name="Sakaguchi M."/>
            <person name="Sakai K."/>
            <person name="Shibata M."/>
            <person name="Shimokawa T."/>
            <person name="Song J."/>
            <person name="Takazaki Y."/>
            <person name="Terasawa K."/>
            <person name="Tsugane M."/>
            <person name="Tsuji K."/>
            <person name="Ueda S."/>
            <person name="Waki K."/>
            <person name="Yamagata H."/>
            <person name="Yamamoto M."/>
            <person name="Yamamoto S."/>
            <person name="Yamane H."/>
            <person name="Yoshiki S."/>
            <person name="Yoshihara R."/>
            <person name="Yukawa K."/>
            <person name="Zhong H."/>
            <person name="Yano M."/>
            <person name="Yuan Q."/>
            <person name="Ouyang S."/>
            <person name="Liu J."/>
            <person name="Jones K.M."/>
            <person name="Gansberger K."/>
            <person name="Moffat K."/>
            <person name="Hill J."/>
            <person name="Bera J."/>
            <person name="Fadrosh D."/>
            <person name="Jin S."/>
            <person name="Johri S."/>
            <person name="Kim M."/>
            <person name="Overton L."/>
            <person name="Reardon M."/>
            <person name="Tsitrin T."/>
            <person name="Vuong H."/>
            <person name="Weaver B."/>
            <person name="Ciecko A."/>
            <person name="Tallon L."/>
            <person name="Jackson J."/>
            <person name="Pai G."/>
            <person name="Aken S.V."/>
            <person name="Utterback T."/>
            <person name="Reidmuller S."/>
            <person name="Feldblyum T."/>
            <person name="Hsiao J."/>
            <person name="Zismann V."/>
            <person name="Iobst S."/>
            <person name="de Vazeille A.R."/>
            <person name="Buell C.R."/>
            <person name="Ying K."/>
            <person name="Li Y."/>
            <person name="Lu T."/>
            <person name="Huang Y."/>
            <person name="Zhao Q."/>
            <person name="Feng Q."/>
            <person name="Zhang L."/>
            <person name="Zhu J."/>
            <person name="Weng Q."/>
            <person name="Mu J."/>
            <person name="Lu Y."/>
            <person name="Fan D."/>
            <person name="Liu Y."/>
            <person name="Guan J."/>
            <person name="Zhang Y."/>
            <person name="Yu S."/>
            <person name="Liu X."/>
            <person name="Zhang Y."/>
            <person name="Hong G."/>
            <person name="Han B."/>
            <person name="Choisne N."/>
            <person name="Demange N."/>
            <person name="Orjeda G."/>
            <person name="Samain S."/>
            <person name="Cattolico L."/>
            <person name="Pelletier E."/>
            <person name="Couloux A."/>
            <person name="Segurens B."/>
            <person name="Wincker P."/>
            <person name="D'Hont A."/>
            <person name="Scarpelli C."/>
            <person name="Weissenbach J."/>
            <person name="Salanoubat M."/>
            <person name="Quetier F."/>
            <person name="Yu Y."/>
            <person name="Kim H.R."/>
            <person name="Rambo T."/>
            <person name="Currie J."/>
            <person name="Collura K."/>
            <person name="Luo M."/>
            <person name="Yang T."/>
            <person name="Ammiraju J.S.S."/>
            <person name="Engler F."/>
            <person name="Soderlund C."/>
            <person name="Wing R.A."/>
            <person name="Palmer L.E."/>
            <person name="de la Bastide M."/>
            <person name="Spiegel L."/>
            <person name="Nascimento L."/>
            <person name="Zutavern T."/>
            <person name="O'Shaughnessy A."/>
            <person name="Dike S."/>
            <person name="Dedhia N."/>
            <person name="Preston R."/>
            <person name="Balija V."/>
            <person name="McCombie W.R."/>
            <person name="Chow T."/>
            <person name="Chen H."/>
            <person name="Chung M."/>
            <person name="Chen C."/>
            <person name="Shaw J."/>
            <person name="Wu H."/>
            <person name="Hsiao K."/>
            <person name="Chao Y."/>
            <person name="Chu M."/>
            <person name="Cheng C."/>
            <person name="Hour A."/>
            <person name="Lee P."/>
            <person name="Lin S."/>
            <person name="Lin Y."/>
            <person name="Liou J."/>
            <person name="Liu S."/>
            <person name="Hsing Y."/>
            <person name="Raghuvanshi S."/>
            <person name="Mohanty A."/>
            <person name="Bharti A.K."/>
            <person name="Gaur A."/>
            <person name="Gupta V."/>
            <person name="Kumar D."/>
            <person name="Ravi V."/>
            <person name="Vij S."/>
            <person name="Kapur A."/>
            <person name="Khurana P."/>
            <person name="Khurana P."/>
            <person name="Khurana J.P."/>
            <person name="Tyagi A.K."/>
            <person name="Gaikwad K."/>
            <person name="Singh A."/>
            <person name="Dalal V."/>
            <person name="Srivastava S."/>
            <person name="Dixit A."/>
            <person name="Pal A.K."/>
            <person name="Ghazi I.A."/>
            <person name="Yadav M."/>
            <person name="Pandit A."/>
            <person name="Bhargava A."/>
            <person name="Sureshbabu K."/>
            <person name="Batra K."/>
            <person name="Sharma T.R."/>
            <person name="Mohapatra T."/>
            <person name="Singh N.K."/>
            <person name="Messing J."/>
            <person name="Nelson A.B."/>
            <person name="Fuks G."/>
            <person name="Kavchok S."/>
            <person name="Keizer G."/>
            <person name="Linton E."/>
            <person name="Llaca V."/>
            <person name="Song R."/>
            <person name="Tanyolac B."/>
            <person name="Young S."/>
            <person name="Ho-Il K."/>
            <person name="Hahn J.H."/>
            <person name="Sangsakoo G."/>
            <person name="Vanavichit A."/>
            <person name="de Mattos Luiz.A.T."/>
            <person name="Zimmer P.D."/>
            <person name="Malone G."/>
            <person name="Dellagostin O."/>
            <person name="de Oliveira A.C."/>
            <person name="Bevan M."/>
            <person name="Bancroft I."/>
            <person name="Minx P."/>
            <person name="Cordum H."/>
            <person name="Wilson R."/>
            <person name="Cheng Z."/>
            <person name="Jin W."/>
            <person name="Jiang J."/>
            <person name="Leong S.A."/>
            <person name="Iwama H."/>
            <person name="Gojobori T."/>
            <person name="Itoh T."/>
            <person name="Niimura Y."/>
            <person name="Fujii Y."/>
            <person name="Habara T."/>
            <person name="Sakai H."/>
            <person name="Sato Y."/>
            <person name="Wilson G."/>
            <person name="Kumar K."/>
            <person name="McCouch S."/>
            <person name="Juretic N."/>
            <person name="Hoen D."/>
            <person name="Wright S."/>
            <person name="Bruskiewich R."/>
            <person name="Bureau T."/>
            <person name="Miyao A."/>
            <person name="Hirochika H."/>
            <person name="Nishikawa T."/>
            <person name="Kadowaki K."/>
            <person name="Sugiura M."/>
            <person name="Burr B."/>
            <person name="Sasaki T."/>
        </authorList>
    </citation>
    <scope>NUCLEOTIDE SEQUENCE [LARGE SCALE GENOMIC DNA]</scope>
    <source>
        <strain evidence="3">cv. Nipponbare</strain>
    </source>
</reference>
<feature type="region of interest" description="Disordered" evidence="1">
    <location>
        <begin position="45"/>
        <end position="66"/>
    </location>
</feature>
<sequence>MGIGAEAAIQATVPVGSGRGGDPSPALLARWGSEWWRHEGVMRKPDDDLRYEGPATSGDRTIGNNT</sequence>
<evidence type="ECO:0000313" key="3">
    <source>
        <dbReference type="Proteomes" id="UP000000763"/>
    </source>
</evidence>
<organism evidence="2 3">
    <name type="scientific">Oryza sativa subsp. japonica</name>
    <name type="common">Rice</name>
    <dbReference type="NCBI Taxonomy" id="39947"/>
    <lineage>
        <taxon>Eukaryota</taxon>
        <taxon>Viridiplantae</taxon>
        <taxon>Streptophyta</taxon>
        <taxon>Embryophyta</taxon>
        <taxon>Tracheophyta</taxon>
        <taxon>Spermatophyta</taxon>
        <taxon>Magnoliopsida</taxon>
        <taxon>Liliopsida</taxon>
        <taxon>Poales</taxon>
        <taxon>Poaceae</taxon>
        <taxon>BOP clade</taxon>
        <taxon>Oryzoideae</taxon>
        <taxon>Oryzeae</taxon>
        <taxon>Oryzinae</taxon>
        <taxon>Oryza</taxon>
        <taxon>Oryza sativa</taxon>
    </lineage>
</organism>
<accession>Q7EYR8</accession>
<proteinExistence type="predicted"/>
<protein>
    <submittedName>
        <fullName evidence="2">Uncharacterized protein</fullName>
    </submittedName>
</protein>
<dbReference type="Proteomes" id="UP000000763">
    <property type="component" value="Chromosome 8"/>
</dbReference>
<feature type="region of interest" description="Disordered" evidence="1">
    <location>
        <begin position="1"/>
        <end position="24"/>
    </location>
</feature>